<sequence>MYTDESQQLWAQFEMTGSVGDYLRYRQAKERTGEVENGLYTDVRDRDPRSAGR</sequence>
<protein>
    <recommendedName>
        <fullName evidence="6">YqzL family protein</fullName>
    </recommendedName>
</protein>
<evidence type="ECO:0008006" key="6">
    <source>
        <dbReference type="Google" id="ProtNLM"/>
    </source>
</evidence>
<evidence type="ECO:0000313" key="4">
    <source>
        <dbReference type="Proteomes" id="UP000184089"/>
    </source>
</evidence>
<gene>
    <name evidence="2" type="ORF">GT747_02500</name>
    <name evidence="3" type="ORF">SAMN05444424_0300</name>
</gene>
<dbReference type="RefSeq" id="WP_154669079.1">
    <property type="nucleotide sequence ID" value="NZ_FQVY01000001.1"/>
</dbReference>
<dbReference type="Proteomes" id="UP000184089">
    <property type="component" value="Unassembled WGS sequence"/>
</dbReference>
<evidence type="ECO:0000313" key="5">
    <source>
        <dbReference type="Proteomes" id="UP000474718"/>
    </source>
</evidence>
<dbReference type="EMBL" id="FQVY01000001">
    <property type="protein sequence ID" value="SHF67729.1"/>
    <property type="molecule type" value="Genomic_DNA"/>
</dbReference>
<proteinExistence type="predicted"/>
<name>A0AAP1LIR9_9FIRM</name>
<evidence type="ECO:0000256" key="1">
    <source>
        <dbReference type="SAM" id="MobiDB-lite"/>
    </source>
</evidence>
<dbReference type="Proteomes" id="UP000474718">
    <property type="component" value="Unassembled WGS sequence"/>
</dbReference>
<feature type="compositionally biased region" description="Basic and acidic residues" evidence="1">
    <location>
        <begin position="42"/>
        <end position="53"/>
    </location>
</feature>
<reference evidence="4" key="1">
    <citation type="submission" date="2016-11" db="EMBL/GenBank/DDBJ databases">
        <authorList>
            <person name="Jaros S."/>
            <person name="Januszkiewicz K."/>
            <person name="Wedrychowicz H."/>
        </authorList>
    </citation>
    <scope>NUCLEOTIDE SEQUENCE [LARGE SCALE GENOMIC DNA]</scope>
    <source>
        <strain evidence="4">DSM 4029</strain>
    </source>
</reference>
<dbReference type="AlphaFoldDB" id="A0AAP1LIR9"/>
<organism evidence="3 4">
    <name type="scientific">Bittarella massiliensis</name>
    <name type="common">ex Durand et al. 2017</name>
    <dbReference type="NCBI Taxonomy" id="1720313"/>
    <lineage>
        <taxon>Bacteria</taxon>
        <taxon>Bacillati</taxon>
        <taxon>Bacillota</taxon>
        <taxon>Clostridia</taxon>
        <taxon>Eubacteriales</taxon>
        <taxon>Oscillospiraceae</taxon>
        <taxon>Bittarella (ex Durand et al. 2017)</taxon>
    </lineage>
</organism>
<feature type="region of interest" description="Disordered" evidence="1">
    <location>
        <begin position="34"/>
        <end position="53"/>
    </location>
</feature>
<evidence type="ECO:0000313" key="3">
    <source>
        <dbReference type="EMBL" id="SHF67729.1"/>
    </source>
</evidence>
<dbReference type="EMBL" id="WWVX01000001">
    <property type="protein sequence ID" value="MZL68647.1"/>
    <property type="molecule type" value="Genomic_DNA"/>
</dbReference>
<reference evidence="3" key="2">
    <citation type="submission" date="2016-11" db="EMBL/GenBank/DDBJ databases">
        <authorList>
            <person name="Varghese N."/>
            <person name="Submissions S."/>
        </authorList>
    </citation>
    <scope>NUCLEOTIDE SEQUENCE</scope>
    <source>
        <strain evidence="3">DSM 4029</strain>
    </source>
</reference>
<accession>A0AAP1LIR9</accession>
<comment type="caution">
    <text evidence="3">The sequence shown here is derived from an EMBL/GenBank/DDBJ whole genome shotgun (WGS) entry which is preliminary data.</text>
</comment>
<reference evidence="2 5" key="3">
    <citation type="journal article" date="2019" name="Nat. Med.">
        <title>A library of human gut bacterial isolates paired with longitudinal multiomics data enables mechanistic microbiome research.</title>
        <authorList>
            <person name="Poyet M."/>
            <person name="Groussin M."/>
            <person name="Gibbons S.M."/>
            <person name="Avila-Pacheco J."/>
            <person name="Jiang X."/>
            <person name="Kearney S.M."/>
            <person name="Perrotta A.R."/>
            <person name="Berdy B."/>
            <person name="Zhao S."/>
            <person name="Lieberman T.D."/>
            <person name="Swanson P.K."/>
            <person name="Smith M."/>
            <person name="Roesemann S."/>
            <person name="Alexander J.E."/>
            <person name="Rich S.A."/>
            <person name="Livny J."/>
            <person name="Vlamakis H."/>
            <person name="Clish C."/>
            <person name="Bullock K."/>
            <person name="Deik A."/>
            <person name="Scott J."/>
            <person name="Pierce K.A."/>
            <person name="Xavier R.J."/>
            <person name="Alm E.J."/>
        </authorList>
    </citation>
    <scope>NUCLEOTIDE SEQUENCE [LARGE SCALE GENOMIC DNA]</scope>
    <source>
        <strain evidence="2 5">BIOML-A2</strain>
    </source>
</reference>
<keyword evidence="5" id="KW-1185">Reference proteome</keyword>
<evidence type="ECO:0000313" key="2">
    <source>
        <dbReference type="EMBL" id="MZL68647.1"/>
    </source>
</evidence>